<reference evidence="5" key="1">
    <citation type="submission" date="2017-03" db="EMBL/GenBank/DDBJ databases">
        <title>The new red algal subphylum Proteorhodophytina comprises the largest and most divergent plastid genomes known.</title>
        <authorList>
            <person name="Munoz-Gomez S.A."/>
            <person name="Mejia-Franco F.G."/>
            <person name="Durnin K."/>
            <person name="Morgan C."/>
            <person name="Grisdale C.J."/>
            <person name="Archibald J.M."/>
            <person name="Slamovits C.H."/>
        </authorList>
    </citation>
    <scope>NUCLEOTIDE SEQUENCE</scope>
    <source>
        <strain evidence="5">UTEX LB2715</strain>
    </source>
</reference>
<dbReference type="EMBL" id="KY709212">
    <property type="protein sequence ID" value="ARO91333.1"/>
    <property type="molecule type" value="Genomic_DNA"/>
</dbReference>
<proteinExistence type="predicted"/>
<dbReference type="GO" id="GO:0009507">
    <property type="term" value="C:chloroplast"/>
    <property type="evidence" value="ECO:0007669"/>
    <property type="project" value="UniProtKB-SubCell"/>
</dbReference>
<comment type="subcellular location">
    <subcellularLocation>
        <location evidence="1">Plastid</location>
        <location evidence="1">Chloroplast</location>
    </subcellularLocation>
</comment>
<geneLocation type="chloroplast" evidence="5"/>
<sequence length="507" mass="60402">MNTLIILLFYLLQTVFNKHFTSLKLQKSSILVSYLPLSFLSSTHSDAYRFSTSKIQFNREDITFSRKQIKTLNSDDRTQYLFYLKHFLRKYNTKFEKFIRTYWQDLLVISKYENLESNSRVFTSSIYEISNNDLKSLAHDLLTGRLALNTSLNSRFFEDIQSLRDSSKGKKIYFVNNFYSWKKNLNFSGPEKLNFLKKNSRTSTWPNLNHKIIMKNLKFTPIFIPANGFNHPVLSVPSAEYTMNTIDKLYFLYFDWFMWKKDILSFPIKKGFVFFNPVDANEFVTTVTDQSPRSSKRYAPLRIFPTNLSLAYKWNRTSSPRLQYRFVPDIKELGDLILKYQYYKNINFHSSQLISLNKFKGVPIYYIEPIKLKIGNQQVILEYAGNLDPIREKCKILFTSLDNVNKVWEKFRDKYSHLSLPAKPKIMVYNLEDYLRDCENYLSDECKNFRVVPSEQTYHKINQFELPNQQSGMHFNYKYKILPTLSRIKLWSKYLLWSLTTAQRPDW</sequence>
<keyword evidence="4" id="KW-0732">Signal</keyword>
<keyword evidence="3 5" id="KW-0934">Plastid</keyword>
<dbReference type="PANTHER" id="PTHR33926:SF4">
    <property type="entry name" value="PROTEIN TIC 22, CHLOROPLASTIC"/>
    <property type="match status" value="1"/>
</dbReference>
<dbReference type="AlphaFoldDB" id="A0A1X9PWI8"/>
<evidence type="ECO:0000313" key="5">
    <source>
        <dbReference type="EMBL" id="ARO91333.1"/>
    </source>
</evidence>
<feature type="signal peptide" evidence="4">
    <location>
        <begin position="1"/>
        <end position="17"/>
    </location>
</feature>
<evidence type="ECO:0000256" key="3">
    <source>
        <dbReference type="ARBA" id="ARBA00022640"/>
    </source>
</evidence>
<evidence type="ECO:0000256" key="1">
    <source>
        <dbReference type="ARBA" id="ARBA00004229"/>
    </source>
</evidence>
<organism evidence="5">
    <name type="scientific">Rhodochaete parvula</name>
    <dbReference type="NCBI Taxonomy" id="110510"/>
    <lineage>
        <taxon>Eukaryota</taxon>
        <taxon>Rhodophyta</taxon>
        <taxon>Compsopogonophyceae</taxon>
        <taxon>Rhodochaetales</taxon>
        <taxon>Rhodochaetaceae</taxon>
        <taxon>Rhodochaete</taxon>
    </lineage>
</organism>
<name>A0A1X9PWI8_9RHOD</name>
<evidence type="ECO:0000256" key="4">
    <source>
        <dbReference type="SAM" id="SignalP"/>
    </source>
</evidence>
<accession>A0A1X9PWI8</accession>
<dbReference type="GO" id="GO:0015031">
    <property type="term" value="P:protein transport"/>
    <property type="evidence" value="ECO:0007669"/>
    <property type="project" value="InterPro"/>
</dbReference>
<gene>
    <name evidence="5" type="primary">ycf80</name>
</gene>
<feature type="chain" id="PRO_5012033186" evidence="4">
    <location>
        <begin position="18"/>
        <end position="507"/>
    </location>
</feature>
<evidence type="ECO:0000256" key="2">
    <source>
        <dbReference type="ARBA" id="ARBA00022528"/>
    </source>
</evidence>
<keyword evidence="2 5" id="KW-0150">Chloroplast</keyword>
<protein>
    <submittedName>
        <fullName evidence="5">Conserved hypothetical plastid protein</fullName>
    </submittedName>
</protein>
<dbReference type="InterPro" id="IPR007378">
    <property type="entry name" value="Tic22-like"/>
</dbReference>
<dbReference type="PANTHER" id="PTHR33926">
    <property type="entry name" value="PROTEIN TIC 22, CHLOROPLASTIC"/>
    <property type="match status" value="1"/>
</dbReference>